<feature type="domain" description="Major capsid protein N-terminal" evidence="1">
    <location>
        <begin position="25"/>
        <end position="236"/>
    </location>
</feature>
<dbReference type="Pfam" id="PF16903">
    <property type="entry name" value="Capsid_N"/>
    <property type="match status" value="1"/>
</dbReference>
<accession>A0A6C0BV29</accession>
<dbReference type="InterPro" id="IPR038519">
    <property type="entry name" value="MCP_C_sf"/>
</dbReference>
<dbReference type="InterPro" id="IPR006530">
    <property type="entry name" value="YD"/>
</dbReference>
<dbReference type="InterPro" id="IPR016112">
    <property type="entry name" value="VP_dsDNA_II"/>
</dbReference>
<dbReference type="EMBL" id="MN739240">
    <property type="protein sequence ID" value="QHS95103.1"/>
    <property type="molecule type" value="Genomic_DNA"/>
</dbReference>
<evidence type="ECO:0000259" key="1">
    <source>
        <dbReference type="Pfam" id="PF16903"/>
    </source>
</evidence>
<dbReference type="Gene3D" id="2.70.9.20">
    <property type="entry name" value="Major capsid protein Vp54"/>
    <property type="match status" value="1"/>
</dbReference>
<dbReference type="Gene3D" id="2.70.9.10">
    <property type="entry name" value="Adenovirus Type 2 Hexon, domain 4"/>
    <property type="match status" value="1"/>
</dbReference>
<evidence type="ECO:0000313" key="2">
    <source>
        <dbReference type="EMBL" id="QHS95103.1"/>
    </source>
</evidence>
<dbReference type="NCBIfam" id="TIGR01643">
    <property type="entry name" value="YD_repeat_2x"/>
    <property type="match status" value="1"/>
</dbReference>
<sequence>MPGGLLNLISEGNQNVYLTGNPTKTFFKTTYAKHTNFGLQKFRIDMNGSRSLRMLEDSEFKFRIPRYADLLMDTYVVVSLPHIWSPIYPPQEREHIWAPYEFRWIENLGAEMIREVEISVGGQILQKLSGSYMKCLVERDFSADKKDLYNKMTGNVPELYDPGNANGRINTYPTAYFSENQNGAEPSIKGRRIYIPILSWFSMNPKMAFPLVAMQYNELTITVRMRPLYELFRVRDVTDQDNSFPYIQPRFNAASGLFQMYRFLQTPPAVDINEYSYGIQNDTWNADIHLVSTYAFLSDEEVKVFALNEQRYLIKDVRDFNFLNIVGSKKVKLDSLGMISAWMWYFRRNDAYLRNEWSNYTNWPYNYTPYGLQQAPPNGTWKYNNFLSDFVGDGVSFIEFESHHQDGFGPGINPDGRPTPWMITGDYNPANEKNILLDFGIMLDGKYRENVLPIGVYDYIEKFARTRANAIDGIYCYNFCLDNSPYDTQPSGAINLSKFKNIELEFNTLTPTLDEQAQFSVICDAEGNQIGVNNPNWRTYAYTYDMYLHEERYNIVIFSSGNASLAFAR</sequence>
<protein>
    <recommendedName>
        <fullName evidence="1">Major capsid protein N-terminal domain-containing protein</fullName>
    </recommendedName>
</protein>
<dbReference type="SUPFAM" id="SSF49749">
    <property type="entry name" value="Group II dsDNA viruses VP"/>
    <property type="match status" value="2"/>
</dbReference>
<organism evidence="2">
    <name type="scientific">viral metagenome</name>
    <dbReference type="NCBI Taxonomy" id="1070528"/>
    <lineage>
        <taxon>unclassified sequences</taxon>
        <taxon>metagenomes</taxon>
        <taxon>organismal metagenomes</taxon>
    </lineage>
</organism>
<proteinExistence type="predicted"/>
<dbReference type="InterPro" id="IPR031654">
    <property type="entry name" value="Capsid_N"/>
</dbReference>
<name>A0A6C0BV29_9ZZZZ</name>
<reference evidence="2" key="1">
    <citation type="journal article" date="2020" name="Nature">
        <title>Giant virus diversity and host interactions through global metagenomics.</title>
        <authorList>
            <person name="Schulz F."/>
            <person name="Roux S."/>
            <person name="Paez-Espino D."/>
            <person name="Jungbluth S."/>
            <person name="Walsh D.A."/>
            <person name="Denef V.J."/>
            <person name="McMahon K.D."/>
            <person name="Konstantinidis K.T."/>
            <person name="Eloe-Fadrosh E.A."/>
            <person name="Kyrpides N.C."/>
            <person name="Woyke T."/>
        </authorList>
    </citation>
    <scope>NUCLEOTIDE SEQUENCE</scope>
    <source>
        <strain evidence="2">GVMAG-M-3300018428-16</strain>
    </source>
</reference>
<dbReference type="AlphaFoldDB" id="A0A6C0BV29"/>